<reference evidence="2 3" key="1">
    <citation type="journal article" date="2012" name="PLoS Pathog.">
        <title>Diverse lifestyles and strategies of plant pathogenesis encoded in the genomes of eighteen Dothideomycetes fungi.</title>
        <authorList>
            <person name="Ohm R.A."/>
            <person name="Feau N."/>
            <person name="Henrissat B."/>
            <person name="Schoch C.L."/>
            <person name="Horwitz B.A."/>
            <person name="Barry K.W."/>
            <person name="Condon B.J."/>
            <person name="Copeland A.C."/>
            <person name="Dhillon B."/>
            <person name="Glaser F."/>
            <person name="Hesse C.N."/>
            <person name="Kosti I."/>
            <person name="LaButti K."/>
            <person name="Lindquist E.A."/>
            <person name="Lucas S."/>
            <person name="Salamov A.A."/>
            <person name="Bradshaw R.E."/>
            <person name="Ciuffetti L."/>
            <person name="Hamelin R.C."/>
            <person name="Kema G.H.J."/>
            <person name="Lawrence C."/>
            <person name="Scott J.A."/>
            <person name="Spatafora J.W."/>
            <person name="Turgeon B.G."/>
            <person name="de Wit P.J.G.M."/>
            <person name="Zhong S."/>
            <person name="Goodwin S.B."/>
            <person name="Grigoriev I.V."/>
        </authorList>
    </citation>
    <scope>NUCLEOTIDE SEQUENCE [LARGE SCALE GENOMIC DNA]</scope>
    <source>
        <strain evidence="3">C5 / ATCC 48332 / race O</strain>
    </source>
</reference>
<evidence type="ECO:0000256" key="1">
    <source>
        <dbReference type="SAM" id="MobiDB-lite"/>
    </source>
</evidence>
<accession>M2TY46</accession>
<sequence>MPIELNSTLHSWIKSYTKQPIKNMPTEPDKYDLLGFPGIQAEHTKEYIRKLWLVAENDRTLHPKFLDSVVIKFAEQVNKVVNEFAQKEDKRYKELCGDAFLEKEAVHILKDLKFGQEIWGENSGAKTRLKSNLQGQRPRWGVQTKSGYKSNDEDSIQLNLRHWMAARIQAKINAPCREKTSVPLATVKHTAQPSSELTSPSRSQQSKLIQEKGFSDAPKLTSLSKRHRNHSLPTVRGGSTADSSRSRSRENPGESSDSDKSFSFTSFVVTGSEVDFPQSAVNQSKRRRIDIPQGRSHTRSPQLSSETTSVVDIHVPSDESADIVISDASSKNNNVDIDKDSLSGADAMKRKLQLNLTRFLDGEPDYAGILREVIPPAKQLYAISQHCKPHSDLEIEFGDFNRALIHWENLLERRPASSDVVRSLLEDPIQKLADQANFEDRVALFHHSGSRSHVEFPPQRWAISLALFFEGLLGDAYMPFSFKVLVNKLRTVNQTLYDTV</sequence>
<organism evidence="2 3">
    <name type="scientific">Cochliobolus heterostrophus (strain C5 / ATCC 48332 / race O)</name>
    <name type="common">Southern corn leaf blight fungus</name>
    <name type="synonym">Bipolaris maydis</name>
    <dbReference type="NCBI Taxonomy" id="701091"/>
    <lineage>
        <taxon>Eukaryota</taxon>
        <taxon>Fungi</taxon>
        <taxon>Dikarya</taxon>
        <taxon>Ascomycota</taxon>
        <taxon>Pezizomycotina</taxon>
        <taxon>Dothideomycetes</taxon>
        <taxon>Pleosporomycetidae</taxon>
        <taxon>Pleosporales</taxon>
        <taxon>Pleosporineae</taxon>
        <taxon>Pleosporaceae</taxon>
        <taxon>Bipolaris</taxon>
    </lineage>
</organism>
<evidence type="ECO:0000313" key="2">
    <source>
        <dbReference type="EMBL" id="EMD86696.1"/>
    </source>
</evidence>
<name>M2TY46_COCH5</name>
<feature type="region of interest" description="Disordered" evidence="1">
    <location>
        <begin position="278"/>
        <end position="309"/>
    </location>
</feature>
<feature type="compositionally biased region" description="Basic and acidic residues" evidence="1">
    <location>
        <begin position="244"/>
        <end position="260"/>
    </location>
</feature>
<dbReference type="OrthoDB" id="3798977at2759"/>
<feature type="compositionally biased region" description="Polar residues" evidence="1">
    <location>
        <begin position="190"/>
        <end position="208"/>
    </location>
</feature>
<gene>
    <name evidence="2" type="ORF">COCHEDRAFT_1185873</name>
</gene>
<evidence type="ECO:0000313" key="3">
    <source>
        <dbReference type="Proteomes" id="UP000016936"/>
    </source>
</evidence>
<keyword evidence="3" id="KW-1185">Reference proteome</keyword>
<feature type="region of interest" description="Disordered" evidence="1">
    <location>
        <begin position="129"/>
        <end position="151"/>
    </location>
</feature>
<dbReference type="Proteomes" id="UP000016936">
    <property type="component" value="Unassembled WGS sequence"/>
</dbReference>
<reference evidence="3" key="2">
    <citation type="journal article" date="2013" name="PLoS Genet.">
        <title>Comparative genome structure, secondary metabolite, and effector coding capacity across Cochliobolus pathogens.</title>
        <authorList>
            <person name="Condon B.J."/>
            <person name="Leng Y."/>
            <person name="Wu D."/>
            <person name="Bushley K.E."/>
            <person name="Ohm R.A."/>
            <person name="Otillar R."/>
            <person name="Martin J."/>
            <person name="Schackwitz W."/>
            <person name="Grimwood J."/>
            <person name="MohdZainudin N."/>
            <person name="Xue C."/>
            <person name="Wang R."/>
            <person name="Manning V.A."/>
            <person name="Dhillon B."/>
            <person name="Tu Z.J."/>
            <person name="Steffenson B.J."/>
            <person name="Salamov A."/>
            <person name="Sun H."/>
            <person name="Lowry S."/>
            <person name="LaButti K."/>
            <person name="Han J."/>
            <person name="Copeland A."/>
            <person name="Lindquist E."/>
            <person name="Barry K."/>
            <person name="Schmutz J."/>
            <person name="Baker S.E."/>
            <person name="Ciuffetti L.M."/>
            <person name="Grigoriev I.V."/>
            <person name="Zhong S."/>
            <person name="Turgeon B.G."/>
        </authorList>
    </citation>
    <scope>NUCLEOTIDE SEQUENCE [LARGE SCALE GENOMIC DNA]</scope>
    <source>
        <strain evidence="3">C5 / ATCC 48332 / race O</strain>
    </source>
</reference>
<feature type="region of interest" description="Disordered" evidence="1">
    <location>
        <begin position="190"/>
        <end position="262"/>
    </location>
</feature>
<protein>
    <submittedName>
        <fullName evidence="2">Uncharacterized protein</fullName>
    </submittedName>
</protein>
<dbReference type="HOGENOM" id="CLU_042294_0_0_1"/>
<feature type="compositionally biased region" description="Polar residues" evidence="1">
    <location>
        <begin position="299"/>
        <end position="309"/>
    </location>
</feature>
<dbReference type="AlphaFoldDB" id="M2TY46"/>
<proteinExistence type="predicted"/>
<dbReference type="EMBL" id="KB445584">
    <property type="protein sequence ID" value="EMD86696.1"/>
    <property type="molecule type" value="Genomic_DNA"/>
</dbReference>